<evidence type="ECO:0000313" key="1">
    <source>
        <dbReference type="EMBL" id="KAJ9063448.1"/>
    </source>
</evidence>
<keyword evidence="2" id="KW-1185">Reference proteome</keyword>
<dbReference type="Proteomes" id="UP001165960">
    <property type="component" value="Unassembled WGS sequence"/>
</dbReference>
<sequence length="151" mass="16526">MIQLFGFLILRNSLAPLMLVASDPTVQPQLVEIILPGPQDFLLCVCAAPQNTTMWALPAEPMGCLPVSSQEPLQYESLTVWDSGHMVRSKLIPNSATQNKKLDHEEILGPFLLLAIGQPESIGSNQELPTQPKILGKQKFGPILNAKFQPS</sequence>
<evidence type="ECO:0000313" key="2">
    <source>
        <dbReference type="Proteomes" id="UP001165960"/>
    </source>
</evidence>
<organism evidence="1 2">
    <name type="scientific">Entomophthora muscae</name>
    <dbReference type="NCBI Taxonomy" id="34485"/>
    <lineage>
        <taxon>Eukaryota</taxon>
        <taxon>Fungi</taxon>
        <taxon>Fungi incertae sedis</taxon>
        <taxon>Zoopagomycota</taxon>
        <taxon>Entomophthoromycotina</taxon>
        <taxon>Entomophthoromycetes</taxon>
        <taxon>Entomophthorales</taxon>
        <taxon>Entomophthoraceae</taxon>
        <taxon>Entomophthora</taxon>
    </lineage>
</organism>
<protein>
    <submittedName>
        <fullName evidence="1">Uncharacterized protein</fullName>
    </submittedName>
</protein>
<reference evidence="1" key="1">
    <citation type="submission" date="2022-04" db="EMBL/GenBank/DDBJ databases">
        <title>Genome of the entomopathogenic fungus Entomophthora muscae.</title>
        <authorList>
            <person name="Elya C."/>
            <person name="Lovett B.R."/>
            <person name="Lee E."/>
            <person name="Macias A.M."/>
            <person name="Hajek A.E."/>
            <person name="De Bivort B.L."/>
            <person name="Kasson M.T."/>
            <person name="De Fine Licht H.H."/>
            <person name="Stajich J.E."/>
        </authorList>
    </citation>
    <scope>NUCLEOTIDE SEQUENCE</scope>
    <source>
        <strain evidence="1">Berkeley</strain>
    </source>
</reference>
<gene>
    <name evidence="1" type="ORF">DSO57_1000040</name>
</gene>
<name>A0ACC2SMC0_9FUNG</name>
<dbReference type="EMBL" id="QTSX02004971">
    <property type="protein sequence ID" value="KAJ9063448.1"/>
    <property type="molecule type" value="Genomic_DNA"/>
</dbReference>
<comment type="caution">
    <text evidence="1">The sequence shown here is derived from an EMBL/GenBank/DDBJ whole genome shotgun (WGS) entry which is preliminary data.</text>
</comment>
<proteinExistence type="predicted"/>
<accession>A0ACC2SMC0</accession>